<evidence type="ECO:0000256" key="4">
    <source>
        <dbReference type="ARBA" id="ARBA00022695"/>
    </source>
</evidence>
<evidence type="ECO:0000256" key="5">
    <source>
        <dbReference type="ARBA" id="ARBA00022723"/>
    </source>
</evidence>
<dbReference type="InterPro" id="IPR032828">
    <property type="entry name" value="PolyA_RNA-bd"/>
</dbReference>
<keyword evidence="2 11" id="KW-0808">Transferase</keyword>
<dbReference type="GO" id="GO:0046872">
    <property type="term" value="F:metal ion binding"/>
    <property type="evidence" value="ECO:0007669"/>
    <property type="project" value="UniProtKB-KW"/>
</dbReference>
<name>A0A1I1VM34_9BACT</name>
<evidence type="ECO:0000256" key="1">
    <source>
        <dbReference type="ARBA" id="ARBA00001946"/>
    </source>
</evidence>
<dbReference type="eggNOG" id="COG0617">
    <property type="taxonomic scope" value="Bacteria"/>
</dbReference>
<dbReference type="GO" id="GO:0042245">
    <property type="term" value="P:RNA repair"/>
    <property type="evidence" value="ECO:0007669"/>
    <property type="project" value="UniProtKB-KW"/>
</dbReference>
<reference evidence="13 14" key="1">
    <citation type="submission" date="2016-10" db="EMBL/GenBank/DDBJ databases">
        <authorList>
            <person name="de Groot N.N."/>
        </authorList>
    </citation>
    <scope>NUCLEOTIDE SEQUENCE [LARGE SCALE GENOMIC DNA]</scope>
    <source>
        <strain evidence="13 14">DSM 19012</strain>
    </source>
</reference>
<dbReference type="NCBIfam" id="TIGR00277">
    <property type="entry name" value="HDIG"/>
    <property type="match status" value="1"/>
</dbReference>
<evidence type="ECO:0000313" key="13">
    <source>
        <dbReference type="EMBL" id="SFD82113.1"/>
    </source>
</evidence>
<proteinExistence type="inferred from homology"/>
<dbReference type="InterPro" id="IPR002646">
    <property type="entry name" value="PolA_pol_head_dom"/>
</dbReference>
<dbReference type="CDD" id="cd05398">
    <property type="entry name" value="NT_ClassII-CCAase"/>
    <property type="match status" value="1"/>
</dbReference>
<dbReference type="SUPFAM" id="SSF81301">
    <property type="entry name" value="Nucleotidyltransferase"/>
    <property type="match status" value="1"/>
</dbReference>
<evidence type="ECO:0000256" key="9">
    <source>
        <dbReference type="ARBA" id="ARBA00022842"/>
    </source>
</evidence>
<dbReference type="PANTHER" id="PTHR47545">
    <property type="entry name" value="MULTIFUNCTIONAL CCA PROTEIN"/>
    <property type="match status" value="1"/>
</dbReference>
<dbReference type="Gene3D" id="1.10.3090.10">
    <property type="entry name" value="cca-adding enzyme, domain 2"/>
    <property type="match status" value="1"/>
</dbReference>
<dbReference type="FunCoup" id="A0A1I1VM34">
    <property type="interactions" value="200"/>
</dbReference>
<dbReference type="InParanoid" id="A0A1I1VM34"/>
<organism evidence="13 14">
    <name type="scientific">Thermophagus xiamenensis</name>
    <dbReference type="NCBI Taxonomy" id="385682"/>
    <lineage>
        <taxon>Bacteria</taxon>
        <taxon>Pseudomonadati</taxon>
        <taxon>Bacteroidota</taxon>
        <taxon>Bacteroidia</taxon>
        <taxon>Marinilabiliales</taxon>
        <taxon>Marinilabiliaceae</taxon>
        <taxon>Thermophagus</taxon>
    </lineage>
</organism>
<dbReference type="AlphaFoldDB" id="A0A1I1VM34"/>
<dbReference type="PANTHER" id="PTHR47545:SF1">
    <property type="entry name" value="MULTIFUNCTIONAL CCA PROTEIN"/>
    <property type="match status" value="1"/>
</dbReference>
<dbReference type="InterPro" id="IPR043519">
    <property type="entry name" value="NT_sf"/>
</dbReference>
<keyword evidence="14" id="KW-1185">Reference proteome</keyword>
<evidence type="ECO:0000256" key="6">
    <source>
        <dbReference type="ARBA" id="ARBA00022741"/>
    </source>
</evidence>
<dbReference type="SUPFAM" id="SSF81891">
    <property type="entry name" value="Poly A polymerase C-terminal region-like"/>
    <property type="match status" value="1"/>
</dbReference>
<protein>
    <submittedName>
        <fullName evidence="13">Poly(A) polymerase</fullName>
    </submittedName>
</protein>
<dbReference type="InterPro" id="IPR006675">
    <property type="entry name" value="HDIG_dom"/>
</dbReference>
<dbReference type="Pfam" id="PF01966">
    <property type="entry name" value="HD"/>
    <property type="match status" value="1"/>
</dbReference>
<evidence type="ECO:0000256" key="3">
    <source>
        <dbReference type="ARBA" id="ARBA00022694"/>
    </source>
</evidence>
<dbReference type="Pfam" id="PF01743">
    <property type="entry name" value="PolyA_pol"/>
    <property type="match status" value="1"/>
</dbReference>
<comment type="cofactor">
    <cofactor evidence="1">
        <name>Mg(2+)</name>
        <dbReference type="ChEBI" id="CHEBI:18420"/>
    </cofactor>
</comment>
<dbReference type="Pfam" id="PF12627">
    <property type="entry name" value="PolyA_pol_RNAbd"/>
    <property type="match status" value="1"/>
</dbReference>
<dbReference type="FunFam" id="3.30.460.10:FF:000033">
    <property type="entry name" value="Poly A polymerase head domain protein"/>
    <property type="match status" value="1"/>
</dbReference>
<dbReference type="InterPro" id="IPR003607">
    <property type="entry name" value="HD/PDEase_dom"/>
</dbReference>
<keyword evidence="3" id="KW-0819">tRNA processing</keyword>
<dbReference type="GO" id="GO:0016779">
    <property type="term" value="F:nucleotidyltransferase activity"/>
    <property type="evidence" value="ECO:0007669"/>
    <property type="project" value="UniProtKB-KW"/>
</dbReference>
<evidence type="ECO:0000256" key="7">
    <source>
        <dbReference type="ARBA" id="ARBA00022800"/>
    </source>
</evidence>
<dbReference type="InterPro" id="IPR050124">
    <property type="entry name" value="tRNA_CCA-adding_enzyme"/>
</dbReference>
<keyword evidence="7" id="KW-0692">RNA repair</keyword>
<evidence type="ECO:0000256" key="11">
    <source>
        <dbReference type="RuleBase" id="RU003953"/>
    </source>
</evidence>
<dbReference type="InterPro" id="IPR006674">
    <property type="entry name" value="HD_domain"/>
</dbReference>
<evidence type="ECO:0000256" key="8">
    <source>
        <dbReference type="ARBA" id="ARBA00022840"/>
    </source>
</evidence>
<keyword evidence="10 11" id="KW-0694">RNA-binding</keyword>
<dbReference type="GO" id="GO:0008033">
    <property type="term" value="P:tRNA processing"/>
    <property type="evidence" value="ECO:0007669"/>
    <property type="project" value="UniProtKB-KW"/>
</dbReference>
<evidence type="ECO:0000256" key="2">
    <source>
        <dbReference type="ARBA" id="ARBA00022679"/>
    </source>
</evidence>
<dbReference type="STRING" id="385682.SAMN05444380_102174"/>
<dbReference type="Gene3D" id="1.10.246.80">
    <property type="match status" value="1"/>
</dbReference>
<dbReference type="Proteomes" id="UP000181976">
    <property type="component" value="Unassembled WGS sequence"/>
</dbReference>
<keyword evidence="6" id="KW-0547">Nucleotide-binding</keyword>
<evidence type="ECO:0000256" key="10">
    <source>
        <dbReference type="ARBA" id="ARBA00022884"/>
    </source>
</evidence>
<feature type="domain" description="HD/PDEase" evidence="12">
    <location>
        <begin position="259"/>
        <end position="383"/>
    </location>
</feature>
<gene>
    <name evidence="13" type="ORF">SAMN05444380_102174</name>
</gene>
<sequence>MKNSRGKDIMKQYLQTPVFKAISQVADSIERETYVVGGFVRDLILKRQTTDIDIVVVGSGIEMARAVAKKLGGVKVSVFKNFGTAMFKYRGMEIEFVGARKESYHRNSRKPVVEDGTLEDDQNRRDFTINALALSLNEKSFGQLIDPFMGVKDIEAGIIRTPRDPVVTFSDDPLRMLRAIRFATQLGFRIEEKTFEGIVSQKERLEIISKERITEELNKMLMAPRPSMGFKLLEKTGLLPLILPELQALKGVEKINGIGHKDNFYHTLEVLDQLAERSDDLWLRWSALLHDIAKPRTKRFDPKVGWTFHSHNYVGMKMVPKIFQRLRLPQNEKMKFVQKMVELHMRPIVLSEEGVTDSAIRRLLFDAGDDIDSLMTLCEADITSKNEVKVRKFLRNFKIVRQKLKEIEEKDRIRNFQPPISGEEIMETFGLPPCKIVGEIKSAIKEAILEGTIHNDYEEARTFMLKKGKEMGLKG</sequence>
<dbReference type="GO" id="GO:0003723">
    <property type="term" value="F:RNA binding"/>
    <property type="evidence" value="ECO:0007669"/>
    <property type="project" value="UniProtKB-KW"/>
</dbReference>
<keyword evidence="4" id="KW-0548">Nucleotidyltransferase</keyword>
<dbReference type="CDD" id="cd00077">
    <property type="entry name" value="HDc"/>
    <property type="match status" value="1"/>
</dbReference>
<dbReference type="SMART" id="SM00471">
    <property type="entry name" value="HDc"/>
    <property type="match status" value="1"/>
</dbReference>
<keyword evidence="9" id="KW-0460">Magnesium</keyword>
<keyword evidence="5" id="KW-0479">Metal-binding</keyword>
<evidence type="ECO:0000313" key="14">
    <source>
        <dbReference type="Proteomes" id="UP000181976"/>
    </source>
</evidence>
<comment type="similarity">
    <text evidence="11">Belongs to the tRNA nucleotidyltransferase/poly(A) polymerase family.</text>
</comment>
<keyword evidence="8" id="KW-0067">ATP-binding</keyword>
<dbReference type="EMBL" id="FONA01000002">
    <property type="protein sequence ID" value="SFD82113.1"/>
    <property type="molecule type" value="Genomic_DNA"/>
</dbReference>
<dbReference type="GO" id="GO:0005524">
    <property type="term" value="F:ATP binding"/>
    <property type="evidence" value="ECO:0007669"/>
    <property type="project" value="UniProtKB-KW"/>
</dbReference>
<dbReference type="Gene3D" id="3.30.460.10">
    <property type="entry name" value="Beta Polymerase, domain 2"/>
    <property type="match status" value="1"/>
</dbReference>
<evidence type="ECO:0000259" key="12">
    <source>
        <dbReference type="SMART" id="SM00471"/>
    </source>
</evidence>
<accession>A0A1I1VM34</accession>